<sequence>MGTEPGRTEQVDTDDSATWITILGSCVSRDTLETMPRDAFPIDGYYARYSLLSAGTDASPNLPAQFTTSSKFQLRNVMRDIKGNLLEELQGKTKSEVLLWDLVDERHGVYEFADGSVITRSIDVINIPELAEAVQQARHLKFGEDEHFYRWCGASSVFVDALDAFGLRDKVLVVATDWAEQDIDGNTTPWSMGTAAPQANQMFARYYDRLERLGLKVLRMHDLRADPGHRWGLAPFHYEPSVYARVREAIEAFPQTS</sequence>
<dbReference type="EMBL" id="CP097160">
    <property type="protein sequence ID" value="UQN15088.1"/>
    <property type="molecule type" value="Genomic_DNA"/>
</dbReference>
<dbReference type="Pfam" id="PF19786">
    <property type="entry name" value="DUF6270"/>
    <property type="match status" value="1"/>
</dbReference>
<organism evidence="1">
    <name type="scientific">Gulosibacter sediminis</name>
    <dbReference type="NCBI Taxonomy" id="1729695"/>
    <lineage>
        <taxon>Bacteria</taxon>
        <taxon>Bacillati</taxon>
        <taxon>Actinomycetota</taxon>
        <taxon>Actinomycetes</taxon>
        <taxon>Micrococcales</taxon>
        <taxon>Microbacteriaceae</taxon>
        <taxon>Gulosibacter</taxon>
    </lineage>
</organism>
<proteinExistence type="predicted"/>
<accession>A0ABY4N1H3</accession>
<dbReference type="PROSITE" id="PS51257">
    <property type="entry name" value="PROKAR_LIPOPROTEIN"/>
    <property type="match status" value="1"/>
</dbReference>
<evidence type="ECO:0000313" key="1">
    <source>
        <dbReference type="EMBL" id="UQN15088.1"/>
    </source>
</evidence>
<reference evidence="1" key="1">
    <citation type="submission" date="2022-05" db="EMBL/GenBank/DDBJ databases">
        <title>Complete genome sequence of toluene-degrading Gulosibacter sediminis strain ACHW.36C.</title>
        <authorList>
            <person name="Wai A.C."/>
            <person name="Lai G.K."/>
            <person name="Griffin S.D."/>
            <person name="Leung F.C."/>
        </authorList>
    </citation>
    <scope>NUCLEOTIDE SEQUENCE [LARGE SCALE GENOMIC DNA]</scope>
    <source>
        <strain evidence="1">ACHW.36C</strain>
    </source>
</reference>
<name>A0ABY4N1H3_9MICO</name>
<gene>
    <name evidence="1" type="ORF">M3M28_01060</name>
</gene>
<protein>
    <submittedName>
        <fullName evidence="1">DUF6270 domain-containing protein</fullName>
    </submittedName>
</protein>
<dbReference type="InterPro" id="IPR046237">
    <property type="entry name" value="DUF6270"/>
</dbReference>